<keyword evidence="5" id="KW-1185">Reference proteome</keyword>
<dbReference type="SUPFAM" id="SSF56954">
    <property type="entry name" value="Outer membrane efflux proteins (OEP)"/>
    <property type="match status" value="1"/>
</dbReference>
<dbReference type="NCBIfam" id="TIGR01845">
    <property type="entry name" value="outer_NodT"/>
    <property type="match status" value="1"/>
</dbReference>
<proteinExistence type="inferred from homology"/>
<dbReference type="PANTHER" id="PTHR30203">
    <property type="entry name" value="OUTER MEMBRANE CATION EFFLUX PROTEIN"/>
    <property type="match status" value="1"/>
</dbReference>
<keyword evidence="2" id="KW-0564">Palmitate</keyword>
<dbReference type="RefSeq" id="WP_105043368.1">
    <property type="nucleotide sequence ID" value="NZ_MQWA01000001.1"/>
</dbReference>
<keyword evidence="2" id="KW-0812">Transmembrane</keyword>
<dbReference type="PROSITE" id="PS51257">
    <property type="entry name" value="PROKAR_LIPOPROTEIN"/>
    <property type="match status" value="1"/>
</dbReference>
<name>A0A2S7U2N8_9BACT</name>
<evidence type="ECO:0000313" key="5">
    <source>
        <dbReference type="Proteomes" id="UP000239907"/>
    </source>
</evidence>
<dbReference type="EMBL" id="MQWA01000001">
    <property type="protein sequence ID" value="PQJ28880.1"/>
    <property type="molecule type" value="Genomic_DNA"/>
</dbReference>
<dbReference type="Proteomes" id="UP000239907">
    <property type="component" value="Unassembled WGS sequence"/>
</dbReference>
<dbReference type="Pfam" id="PF02321">
    <property type="entry name" value="OEP"/>
    <property type="match status" value="2"/>
</dbReference>
<dbReference type="AlphaFoldDB" id="A0A2S7U2N8"/>
<dbReference type="GO" id="GO:0005886">
    <property type="term" value="C:plasma membrane"/>
    <property type="evidence" value="ECO:0007669"/>
    <property type="project" value="UniProtKB-SubCell"/>
</dbReference>
<keyword evidence="2" id="KW-0449">Lipoprotein</keyword>
<evidence type="ECO:0000313" key="4">
    <source>
        <dbReference type="EMBL" id="PQJ28880.1"/>
    </source>
</evidence>
<dbReference type="InterPro" id="IPR003423">
    <property type="entry name" value="OMP_efflux"/>
</dbReference>
<evidence type="ECO:0000256" key="3">
    <source>
        <dbReference type="SAM" id="Coils"/>
    </source>
</evidence>
<gene>
    <name evidence="4" type="ORF">BSZ32_10510</name>
</gene>
<protein>
    <submittedName>
        <fullName evidence="4">Transporter</fullName>
    </submittedName>
</protein>
<feature type="coiled-coil region" evidence="3">
    <location>
        <begin position="179"/>
        <end position="206"/>
    </location>
</feature>
<keyword evidence="2" id="KW-1134">Transmembrane beta strand</keyword>
<dbReference type="Gene3D" id="2.20.200.10">
    <property type="entry name" value="Outer membrane efflux proteins (OEP)"/>
    <property type="match status" value="1"/>
</dbReference>
<comment type="subcellular location">
    <subcellularLocation>
        <location evidence="2">Cell membrane</location>
        <topology evidence="2">Lipid-anchor</topology>
    </subcellularLocation>
</comment>
<comment type="caution">
    <text evidence="4">The sequence shown here is derived from an EMBL/GenBank/DDBJ whole genome shotgun (WGS) entry which is preliminary data.</text>
</comment>
<dbReference type="OrthoDB" id="9770517at2"/>
<reference evidence="4 5" key="1">
    <citation type="submission" date="2016-12" db="EMBL/GenBank/DDBJ databases">
        <title>Study of bacterial adaptation to deep sea.</title>
        <authorList>
            <person name="Song J."/>
            <person name="Yoshizawa S."/>
            <person name="Kogure K."/>
        </authorList>
    </citation>
    <scope>NUCLEOTIDE SEQUENCE [LARGE SCALE GENOMIC DNA]</scope>
    <source>
        <strain evidence="4 5">SAORIC-165</strain>
    </source>
</reference>
<keyword evidence="2" id="KW-0472">Membrane</keyword>
<accession>A0A2S7U2N8</accession>
<dbReference type="Gene3D" id="1.20.1600.10">
    <property type="entry name" value="Outer membrane efflux proteins (OEP)"/>
    <property type="match status" value="1"/>
</dbReference>
<keyword evidence="3" id="KW-0175">Coiled coil</keyword>
<organism evidence="4 5">
    <name type="scientific">Rubritalea profundi</name>
    <dbReference type="NCBI Taxonomy" id="1658618"/>
    <lineage>
        <taxon>Bacteria</taxon>
        <taxon>Pseudomonadati</taxon>
        <taxon>Verrucomicrobiota</taxon>
        <taxon>Verrucomicrobiia</taxon>
        <taxon>Verrucomicrobiales</taxon>
        <taxon>Rubritaleaceae</taxon>
        <taxon>Rubritalea</taxon>
    </lineage>
</organism>
<evidence type="ECO:0000256" key="2">
    <source>
        <dbReference type="RuleBase" id="RU362097"/>
    </source>
</evidence>
<comment type="similarity">
    <text evidence="1 2">Belongs to the outer membrane factor (OMF) (TC 1.B.17) family.</text>
</comment>
<dbReference type="InterPro" id="IPR010131">
    <property type="entry name" value="MdtP/NodT-like"/>
</dbReference>
<evidence type="ECO:0000256" key="1">
    <source>
        <dbReference type="ARBA" id="ARBA00007613"/>
    </source>
</evidence>
<sequence length="517" mass="57262">MRDQFKNSKKLGLNFSALALPTLMVSCMVGPEYIEPVAPIQPAWDVKDSSLARGAKSKVDLSWWRQFNDPKLNTLVETAYTQNLSLRSAALRILESRAILGISQGNMFPQSQAASGDFLRVRNPGGTGQNLNSTSFGFDAAWELDFWGKFRRSIDSADASLLADVADFDDILTSLTAEVATAYVNVRTLEERIDLAQQNAELQTESLKIVELQFEAGTVTELDVLQAKTLLVNTQSQIPRFQATLYKLHNALGVLVAKDADTIRTLVKGGKGIPKAPVKVAVGVPAEMLRRRPDIRRAEMIALAQSSQIGIAQSDLYPSFTLVGFLGSSATDVAGASLDDVFNSDNVGFTFGPTFRWNILNYGRIRNKVRVEDARFEQAITAYQNTVLNAAREVEDGMTGFVHTKKEAEFLRQGVDSSKRATEISMIQYKDGLTDYQRVLDSIRSLTQKQDQYASVRGTIATDFIAMYKALGGGWEMRDREEALPLEIRQKMMKRTNWGEFLDVPEPIQVSESSAKG</sequence>
<dbReference type="GO" id="GO:0015562">
    <property type="term" value="F:efflux transmembrane transporter activity"/>
    <property type="evidence" value="ECO:0007669"/>
    <property type="project" value="InterPro"/>
</dbReference>